<organism evidence="1 2">
    <name type="scientific">Clostridium scatologenes</name>
    <dbReference type="NCBI Taxonomy" id="1548"/>
    <lineage>
        <taxon>Bacteria</taxon>
        <taxon>Bacillati</taxon>
        <taxon>Bacillota</taxon>
        <taxon>Clostridia</taxon>
        <taxon>Eubacteriales</taxon>
        <taxon>Clostridiaceae</taxon>
        <taxon>Clostridium</taxon>
    </lineage>
</organism>
<proteinExistence type="predicted"/>
<dbReference type="AlphaFoldDB" id="A0A0E3K4G7"/>
<name>A0A0E3K4G7_CLOSL</name>
<dbReference type="HOGENOM" id="CLU_392186_0_0_9"/>
<gene>
    <name evidence="1" type="ORF">CSCA_5239</name>
</gene>
<dbReference type="EMBL" id="CP009933">
    <property type="protein sequence ID" value="AKA72364.1"/>
    <property type="molecule type" value="Genomic_DNA"/>
</dbReference>
<sequence>MFKNEIIKTETFCGNAMVDKAFVIVGIEQEQLSQLPVVTFAGESKAAKSTIMAKLPEVSYQNGMMILTGKGSTTSYPTYTVIDPNASDANICICIKNEDQIRDFLLMNFKDSMVKGLKSILSSMPKDDVAIEQFMDKAVEDRIADEDAKFRISKLLRGESAVKYRELMKKLLNSLVEHADSTFRATYFETKKESEKDANMMLSILVDQVLTLVDDVEKQGPLNLEITNDMSEKVIPQMISLIIKEGNDCLKDSFFSSSEDEESSDKLSENMLKPTVLWYKKGMKSVEFEEIIKKVTNSKEYEEQSVACLIETIIIKVPGKGVFVDNMDLGTSFANSGKPYIIGDLIGLSNDGLENVSTLARKAMLDTIKYDVVVYVGKITTIPAVHTSYLKAILQTIRPAKLILALTFCDKDDIFDSDDEVGEGDIYKMTRRHQNEFLDIIKGIGVTDAPVIMPVQKDIICLANIVPKRLGGAAERVFKSDTPYDMLRMSITDGYSEVRQHIHISGVTEQSVFMKPSIEVNSAIGDTISKLTQAINEELNDLKARSNRIHHWTLDATLWKLLNGDEHISNAHKWDNIRISVYTNIRKVLLESYGTIKFDGSLKVTNERDADRIRKEFNANLLTELTKASLYLVLSDSKNFIEKSECYQEIRVLARQPKYNKWLIFEELRKVLLNAVTQNIYLEKLLNDSFENACHATYKRILF</sequence>
<evidence type="ECO:0000313" key="1">
    <source>
        <dbReference type="EMBL" id="AKA72364.1"/>
    </source>
</evidence>
<dbReference type="KEGG" id="csq:CSCA_5239"/>
<dbReference type="RefSeq" id="WP_026366542.1">
    <property type="nucleotide sequence ID" value="NZ_CP009933.1"/>
</dbReference>
<evidence type="ECO:0000313" key="2">
    <source>
        <dbReference type="Proteomes" id="UP000033115"/>
    </source>
</evidence>
<accession>A0A0E3K4G7</accession>
<protein>
    <submittedName>
        <fullName evidence="1">Uncharacterized protein</fullName>
    </submittedName>
</protein>
<dbReference type="Proteomes" id="UP000033115">
    <property type="component" value="Chromosome"/>
</dbReference>
<keyword evidence="2" id="KW-1185">Reference proteome</keyword>
<reference evidence="1 2" key="1">
    <citation type="journal article" date="2015" name="J. Biotechnol.">
        <title>Complete genome sequence of a malodorant-producing acetogen, Clostridium scatologenes ATCC 25775(T).</title>
        <authorList>
            <person name="Zhu Z."/>
            <person name="Guo T."/>
            <person name="Zheng H."/>
            <person name="Song T."/>
            <person name="Ouyang P."/>
            <person name="Xie J."/>
        </authorList>
    </citation>
    <scope>NUCLEOTIDE SEQUENCE [LARGE SCALE GENOMIC DNA]</scope>
    <source>
        <strain evidence="1 2">ATCC 25775</strain>
    </source>
</reference>